<name>A0A1I0YQ39_9CELL</name>
<dbReference type="AlphaFoldDB" id="A0A1I0YQ39"/>
<keyword evidence="1" id="KW-0547">Nucleotide-binding</keyword>
<feature type="binding site" evidence="1">
    <location>
        <position position="61"/>
    </location>
    <ligand>
        <name>Mg(2+)</name>
        <dbReference type="ChEBI" id="CHEBI:18420"/>
        <label>1</label>
    </ligand>
</feature>
<dbReference type="UniPathway" id="UPA00060">
    <property type="reaction ID" value="UER00142"/>
</dbReference>
<dbReference type="InterPro" id="IPR036676">
    <property type="entry name" value="PurM-like_C_sf"/>
</dbReference>
<keyword evidence="1" id="KW-0460">Magnesium</keyword>
<dbReference type="RefSeq" id="WP_090032856.1">
    <property type="nucleotide sequence ID" value="NZ_BONM01000001.1"/>
</dbReference>
<keyword evidence="1" id="KW-0479">Metal-binding</keyword>
<feature type="compositionally biased region" description="Gly residues" evidence="2">
    <location>
        <begin position="364"/>
        <end position="373"/>
    </location>
</feature>
<feature type="binding site" evidence="1">
    <location>
        <position position="68"/>
    </location>
    <ligand>
        <name>substrate</name>
    </ligand>
</feature>
<dbReference type="NCBIfam" id="TIGR01379">
    <property type="entry name" value="thiL"/>
    <property type="match status" value="1"/>
</dbReference>
<feature type="domain" description="PurM-like N-terminal" evidence="3">
    <location>
        <begin position="43"/>
        <end position="153"/>
    </location>
</feature>
<proteinExistence type="inferred from homology"/>
<reference evidence="4 5" key="1">
    <citation type="submission" date="2016-10" db="EMBL/GenBank/DDBJ databases">
        <authorList>
            <person name="de Groot N.N."/>
        </authorList>
    </citation>
    <scope>NUCLEOTIDE SEQUENCE [LARGE SCALE GENOMIC DNA]</scope>
    <source>
        <strain evidence="4 5">CGMCC 4.6945</strain>
    </source>
</reference>
<feature type="binding site" evidence="1">
    <location>
        <position position="45"/>
    </location>
    <ligand>
        <name>Mg(2+)</name>
        <dbReference type="ChEBI" id="CHEBI:18420"/>
        <label>4</label>
    </ligand>
</feature>
<feature type="binding site" evidence="1">
    <location>
        <begin position="137"/>
        <end position="138"/>
    </location>
    <ligand>
        <name>ATP</name>
        <dbReference type="ChEBI" id="CHEBI:30616"/>
    </ligand>
</feature>
<feature type="binding site" evidence="1">
    <location>
        <position position="239"/>
    </location>
    <ligand>
        <name>ATP</name>
        <dbReference type="ChEBI" id="CHEBI:30616"/>
    </ligand>
</feature>
<protein>
    <recommendedName>
        <fullName evidence="1">Thiamine-monophosphate kinase</fullName>
        <shortName evidence="1">TMP kinase</shortName>
        <shortName evidence="1">Thiamine-phosphate kinase</shortName>
        <ecNumber evidence="1">2.7.4.16</ecNumber>
    </recommendedName>
</protein>
<feature type="binding site" evidence="1">
    <location>
        <position position="90"/>
    </location>
    <ligand>
        <name>Mg(2+)</name>
        <dbReference type="ChEBI" id="CHEBI:18420"/>
        <label>3</label>
    </ligand>
</feature>
<comment type="similarity">
    <text evidence="1">Belongs to the thiamine-monophosphate kinase family.</text>
</comment>
<dbReference type="EMBL" id="FOKA01000008">
    <property type="protein sequence ID" value="SFB14916.1"/>
    <property type="molecule type" value="Genomic_DNA"/>
</dbReference>
<gene>
    <name evidence="1" type="primary">thiL</name>
    <name evidence="4" type="ORF">SAMN05421867_10866</name>
</gene>
<feature type="binding site" evidence="1">
    <location>
        <position position="59"/>
    </location>
    <ligand>
        <name>Mg(2+)</name>
        <dbReference type="ChEBI" id="CHEBI:18420"/>
        <label>4</label>
    </ligand>
</feature>
<keyword evidence="1" id="KW-0808">Transferase</keyword>
<dbReference type="InterPro" id="IPR036921">
    <property type="entry name" value="PurM-like_N_sf"/>
</dbReference>
<evidence type="ECO:0000259" key="3">
    <source>
        <dbReference type="Pfam" id="PF00586"/>
    </source>
</evidence>
<dbReference type="SUPFAM" id="SSF55326">
    <property type="entry name" value="PurM N-terminal domain-like"/>
    <property type="match status" value="1"/>
</dbReference>
<feature type="binding site" evidence="1">
    <location>
        <position position="60"/>
    </location>
    <ligand>
        <name>Mg(2+)</name>
        <dbReference type="ChEBI" id="CHEBI:18420"/>
        <label>1</label>
    </ligand>
</feature>
<comment type="caution">
    <text evidence="1">Lacks conserved residue(s) required for the propagation of feature annotation.</text>
</comment>
<sequence length="373" mass="36861">MSGPATTPDADPGTRVRDLDEEALLAAFVPLLPVGDATLVPPGDDAAVVAAPDGRFVVTTDVLVEDRHFRRRWSTGRDVGRRAAVQNLADVAAMGARPTAVVVALAVPSDLPVAWVVGLAQGLADVCAPLGVGVVGGDLSGGDAVVVSVAAHGDLEGRPPVRRSGARPGDVVAHAGRCGRSAAGLALLTAHDAGWSGPGSAAGPGADDELVAAFLRPEAPLGAGAAAARAGATAMLDVSDGLLRDAGRLARASGVLVDLDAPAVAFAAERARLAPVAAALGVDVDAWLLTGGEDHGLLATFPSGVALPEPFRAVGRVRPMADASADASAGTATGARVLVAGSPPHVTGTGWDHFARGVPAAGPSSGGAGQPRR</sequence>
<dbReference type="PANTHER" id="PTHR30270:SF0">
    <property type="entry name" value="THIAMINE-MONOPHOSPHATE KINASE"/>
    <property type="match status" value="1"/>
</dbReference>
<feature type="region of interest" description="Disordered" evidence="2">
    <location>
        <begin position="349"/>
        <end position="373"/>
    </location>
</feature>
<feature type="binding site" evidence="1">
    <location>
        <position position="61"/>
    </location>
    <ligand>
        <name>Mg(2+)</name>
        <dbReference type="ChEBI" id="CHEBI:18420"/>
        <label>2</label>
    </ligand>
</feature>
<dbReference type="HAMAP" id="MF_02128">
    <property type="entry name" value="TMP_kinase"/>
    <property type="match status" value="1"/>
</dbReference>
<dbReference type="OrthoDB" id="9802811at2"/>
<feature type="binding site" evidence="1">
    <location>
        <position position="240"/>
    </location>
    <ligand>
        <name>Mg(2+)</name>
        <dbReference type="ChEBI" id="CHEBI:18420"/>
        <label>5</label>
    </ligand>
</feature>
<dbReference type="GO" id="GO:0009228">
    <property type="term" value="P:thiamine biosynthetic process"/>
    <property type="evidence" value="ECO:0007669"/>
    <property type="project" value="UniProtKB-KW"/>
</dbReference>
<comment type="function">
    <text evidence="1">Catalyzes the ATP-dependent phosphorylation of thiamine-monophosphate (TMP) to form thiamine-pyrophosphate (TPP), the active form of vitamin B1.</text>
</comment>
<dbReference type="STRING" id="988821.SAMN05421867_10866"/>
<comment type="miscellaneous">
    <text evidence="1">Reaction mechanism of ThiL seems to utilize a direct, inline transfer of the gamma-phosphate of ATP to TMP rather than a phosphorylated enzyme intermediate.</text>
</comment>
<feature type="binding site" evidence="1">
    <location>
        <position position="45"/>
    </location>
    <ligand>
        <name>Mg(2+)</name>
        <dbReference type="ChEBI" id="CHEBI:18420"/>
        <label>3</label>
    </ligand>
</feature>
<keyword evidence="1 4" id="KW-0418">Kinase</keyword>
<dbReference type="NCBIfam" id="NF004351">
    <property type="entry name" value="PRK05731.1-4"/>
    <property type="match status" value="1"/>
</dbReference>
<feature type="binding site" evidence="1">
    <location>
        <position position="351"/>
    </location>
    <ligand>
        <name>substrate</name>
    </ligand>
</feature>
<feature type="binding site" evidence="1">
    <location>
        <position position="90"/>
    </location>
    <ligand>
        <name>Mg(2+)</name>
        <dbReference type="ChEBI" id="CHEBI:18420"/>
        <label>4</label>
    </ligand>
</feature>
<dbReference type="GO" id="GO:0005524">
    <property type="term" value="F:ATP binding"/>
    <property type="evidence" value="ECO:0007669"/>
    <property type="project" value="UniProtKB-UniRule"/>
</dbReference>
<dbReference type="Pfam" id="PF00586">
    <property type="entry name" value="AIRS"/>
    <property type="match status" value="1"/>
</dbReference>
<organism evidence="4 5">
    <name type="scientific">Cellulomonas marina</name>
    <dbReference type="NCBI Taxonomy" id="988821"/>
    <lineage>
        <taxon>Bacteria</taxon>
        <taxon>Bacillati</taxon>
        <taxon>Actinomycetota</taxon>
        <taxon>Actinomycetes</taxon>
        <taxon>Micrococcales</taxon>
        <taxon>Cellulomonadaceae</taxon>
        <taxon>Cellulomonas</taxon>
    </lineage>
</organism>
<comment type="catalytic activity">
    <reaction evidence="1">
        <text>thiamine phosphate + ATP = thiamine diphosphate + ADP</text>
        <dbReference type="Rhea" id="RHEA:15913"/>
        <dbReference type="ChEBI" id="CHEBI:30616"/>
        <dbReference type="ChEBI" id="CHEBI:37575"/>
        <dbReference type="ChEBI" id="CHEBI:58937"/>
        <dbReference type="ChEBI" id="CHEBI:456216"/>
        <dbReference type="EC" id="2.7.4.16"/>
    </reaction>
</comment>
<dbReference type="GO" id="GO:0009030">
    <property type="term" value="F:thiamine-phosphate kinase activity"/>
    <property type="evidence" value="ECO:0007669"/>
    <property type="project" value="UniProtKB-UniRule"/>
</dbReference>
<feature type="binding site" evidence="1">
    <location>
        <position position="293"/>
    </location>
    <ligand>
        <name>substrate</name>
    </ligand>
</feature>
<evidence type="ECO:0000313" key="4">
    <source>
        <dbReference type="EMBL" id="SFB14916.1"/>
    </source>
</evidence>
<keyword evidence="1" id="KW-0784">Thiamine biosynthesis</keyword>
<accession>A0A1I0YQ39</accession>
<feature type="binding site" evidence="1">
    <location>
        <position position="90"/>
    </location>
    <ligand>
        <name>Mg(2+)</name>
        <dbReference type="ChEBI" id="CHEBI:18420"/>
        <label>2</label>
    </ligand>
</feature>
<keyword evidence="5" id="KW-1185">Reference proteome</keyword>
<dbReference type="GO" id="GO:0000287">
    <property type="term" value="F:magnesium ion binding"/>
    <property type="evidence" value="ECO:0007669"/>
    <property type="project" value="UniProtKB-UniRule"/>
</dbReference>
<dbReference type="CDD" id="cd02194">
    <property type="entry name" value="ThiL"/>
    <property type="match status" value="1"/>
</dbReference>
<dbReference type="SUPFAM" id="SSF56042">
    <property type="entry name" value="PurM C-terminal domain-like"/>
    <property type="match status" value="1"/>
</dbReference>
<feature type="binding site" evidence="1">
    <location>
        <position position="237"/>
    </location>
    <ligand>
        <name>Mg(2+)</name>
        <dbReference type="ChEBI" id="CHEBI:18420"/>
        <label>3</label>
    </ligand>
</feature>
<dbReference type="Gene3D" id="3.90.650.10">
    <property type="entry name" value="PurM-like C-terminal domain"/>
    <property type="match status" value="1"/>
</dbReference>
<dbReference type="InterPro" id="IPR016188">
    <property type="entry name" value="PurM-like_N"/>
</dbReference>
<dbReference type="Gene3D" id="3.30.1330.10">
    <property type="entry name" value="PurM-like, N-terminal domain"/>
    <property type="match status" value="1"/>
</dbReference>
<dbReference type="GO" id="GO:0009229">
    <property type="term" value="P:thiamine diphosphate biosynthetic process"/>
    <property type="evidence" value="ECO:0007669"/>
    <property type="project" value="UniProtKB-UniRule"/>
</dbReference>
<keyword evidence="1" id="KW-0067">ATP-binding</keyword>
<evidence type="ECO:0000313" key="5">
    <source>
        <dbReference type="Proteomes" id="UP000199012"/>
    </source>
</evidence>
<feature type="binding site" evidence="1">
    <location>
        <position position="163"/>
    </location>
    <ligand>
        <name>ATP</name>
        <dbReference type="ChEBI" id="CHEBI:30616"/>
    </ligand>
</feature>
<dbReference type="Proteomes" id="UP000199012">
    <property type="component" value="Unassembled WGS sequence"/>
</dbReference>
<feature type="binding site" evidence="1">
    <location>
        <position position="138"/>
    </location>
    <ligand>
        <name>Mg(2+)</name>
        <dbReference type="ChEBI" id="CHEBI:18420"/>
        <label>1</label>
    </ligand>
</feature>
<dbReference type="InterPro" id="IPR006283">
    <property type="entry name" value="ThiL-like"/>
</dbReference>
<dbReference type="PANTHER" id="PTHR30270">
    <property type="entry name" value="THIAMINE-MONOPHOSPHATE KINASE"/>
    <property type="match status" value="1"/>
</dbReference>
<comment type="pathway">
    <text evidence="1">Cofactor biosynthesis; thiamine diphosphate biosynthesis; thiamine diphosphate from thiamine phosphate: step 1/1.</text>
</comment>
<evidence type="ECO:0000256" key="1">
    <source>
        <dbReference type="HAMAP-Rule" id="MF_02128"/>
    </source>
</evidence>
<dbReference type="EC" id="2.7.4.16" evidence="1"/>
<evidence type="ECO:0000256" key="2">
    <source>
        <dbReference type="SAM" id="MobiDB-lite"/>
    </source>
</evidence>